<proteinExistence type="predicted"/>
<sequence>MSTSTAISPVIPMSGTTSTGTHPCPANHHQTSHVRTHSGSSTNTTGSSSGPPPHKRRRTPPPEAPGKADGSGVNNGRCGSSLSSRNSSGRGNSTSPTGLAAPPTSTGTPAMAATSRTSQSPRTPRTPGNPQNLTASTIPAPIPPIPVTPKRQKSSSPAPKALPRLYQNVAPTDLVILISDMLHELVQLNDRIPLSGAVLTRFHSRAPPTISISDYLSRLTLHASLQPSILLSMVYYIDILSTHYPPFIVSSLTVHRFLITAATVASKGLCDAFLTNTIYARVGGVSLLELNMLELEFLVRVGWRIVPQPEVLEEYYRSLVGRLKDRYWVDEEMAGGGCGAGGVTAGGWGSAPAAAGGNGGAASPAVKVENSGS</sequence>
<dbReference type="Pfam" id="PF08613">
    <property type="entry name" value="Cyclin"/>
    <property type="match status" value="1"/>
</dbReference>
<dbReference type="GO" id="GO:0005634">
    <property type="term" value="C:nucleus"/>
    <property type="evidence" value="ECO:0007669"/>
    <property type="project" value="TreeGrafter"/>
</dbReference>
<name>A0A4S2N106_9PEZI</name>
<organism evidence="2 3">
    <name type="scientific">Ascodesmis nigricans</name>
    <dbReference type="NCBI Taxonomy" id="341454"/>
    <lineage>
        <taxon>Eukaryota</taxon>
        <taxon>Fungi</taxon>
        <taxon>Dikarya</taxon>
        <taxon>Ascomycota</taxon>
        <taxon>Pezizomycotina</taxon>
        <taxon>Pezizomycetes</taxon>
        <taxon>Pezizales</taxon>
        <taxon>Ascodesmidaceae</taxon>
        <taxon>Ascodesmis</taxon>
    </lineage>
</organism>
<dbReference type="STRING" id="341454.A0A4S2N106"/>
<evidence type="ECO:0000313" key="3">
    <source>
        <dbReference type="Proteomes" id="UP000298138"/>
    </source>
</evidence>
<reference evidence="2 3" key="1">
    <citation type="submission" date="2019-04" db="EMBL/GenBank/DDBJ databases">
        <title>Comparative genomics and transcriptomics to analyze fruiting body development in filamentous ascomycetes.</title>
        <authorList>
            <consortium name="DOE Joint Genome Institute"/>
            <person name="Lutkenhaus R."/>
            <person name="Traeger S."/>
            <person name="Breuer J."/>
            <person name="Kuo A."/>
            <person name="Lipzen A."/>
            <person name="Pangilinan J."/>
            <person name="Dilworth D."/>
            <person name="Sandor L."/>
            <person name="Poggeler S."/>
            <person name="Barry K."/>
            <person name="Grigoriev I.V."/>
            <person name="Nowrousian M."/>
        </authorList>
    </citation>
    <scope>NUCLEOTIDE SEQUENCE [LARGE SCALE GENOMIC DNA]</scope>
    <source>
        <strain evidence="2 3">CBS 389.68</strain>
    </source>
</reference>
<protein>
    <submittedName>
        <fullName evidence="2">Cyclin-domain-containing protein</fullName>
    </submittedName>
</protein>
<feature type="region of interest" description="Disordered" evidence="1">
    <location>
        <begin position="1"/>
        <end position="160"/>
    </location>
</feature>
<dbReference type="PANTHER" id="PTHR15615">
    <property type="match status" value="1"/>
</dbReference>
<dbReference type="CDD" id="cd20558">
    <property type="entry name" value="CYCLIN_ScPCL7-like"/>
    <property type="match status" value="1"/>
</dbReference>
<gene>
    <name evidence="2" type="ORF">EX30DRAFT_328618</name>
</gene>
<dbReference type="Proteomes" id="UP000298138">
    <property type="component" value="Unassembled WGS sequence"/>
</dbReference>
<dbReference type="Gene3D" id="1.10.472.10">
    <property type="entry name" value="Cyclin-like"/>
    <property type="match status" value="1"/>
</dbReference>
<keyword evidence="3" id="KW-1185">Reference proteome</keyword>
<dbReference type="OrthoDB" id="337735at2759"/>
<dbReference type="InParanoid" id="A0A4S2N106"/>
<feature type="compositionally biased region" description="Low complexity" evidence="1">
    <location>
        <begin position="74"/>
        <end position="95"/>
    </location>
</feature>
<accession>A0A4S2N106</accession>
<feature type="region of interest" description="Disordered" evidence="1">
    <location>
        <begin position="353"/>
        <end position="373"/>
    </location>
</feature>
<dbReference type="GO" id="GO:0019901">
    <property type="term" value="F:protein kinase binding"/>
    <property type="evidence" value="ECO:0007669"/>
    <property type="project" value="InterPro"/>
</dbReference>
<dbReference type="EMBL" id="ML220114">
    <property type="protein sequence ID" value="TGZ82799.1"/>
    <property type="molecule type" value="Genomic_DNA"/>
</dbReference>
<dbReference type="AlphaFoldDB" id="A0A4S2N106"/>
<feature type="compositionally biased region" description="Polar residues" evidence="1">
    <location>
        <begin position="103"/>
        <end position="133"/>
    </location>
</feature>
<dbReference type="GO" id="GO:0016538">
    <property type="term" value="F:cyclin-dependent protein serine/threonine kinase regulator activity"/>
    <property type="evidence" value="ECO:0007669"/>
    <property type="project" value="TreeGrafter"/>
</dbReference>
<dbReference type="GO" id="GO:0000307">
    <property type="term" value="C:cyclin-dependent protein kinase holoenzyme complex"/>
    <property type="evidence" value="ECO:0007669"/>
    <property type="project" value="TreeGrafter"/>
</dbReference>
<feature type="compositionally biased region" description="Low complexity" evidence="1">
    <location>
        <begin position="38"/>
        <end position="49"/>
    </location>
</feature>
<dbReference type="PANTHER" id="PTHR15615:SF117">
    <property type="entry name" value="PHO85 CYCLIN PHO80"/>
    <property type="match status" value="1"/>
</dbReference>
<dbReference type="InterPro" id="IPR013922">
    <property type="entry name" value="Cyclin_PHO80-like"/>
</dbReference>
<evidence type="ECO:0000256" key="1">
    <source>
        <dbReference type="SAM" id="MobiDB-lite"/>
    </source>
</evidence>
<evidence type="ECO:0000313" key="2">
    <source>
        <dbReference type="EMBL" id="TGZ82799.1"/>
    </source>
</evidence>
<feature type="compositionally biased region" description="Low complexity" evidence="1">
    <location>
        <begin position="353"/>
        <end position="365"/>
    </location>
</feature>